<sequence length="389" mass="45314">MKIRDGRKAPIYTNADMFTLEVHHGAYFVDGLYMGGIVQWVVGQDADEVSMLELFELVKHLGYDEQNIQYYYKHRKNGWVEIRTDKDYFGALKLVKPRQLFVLYITDNPARRPLNVQSLVFSAQGENAEYRYVVIEEQSDEEHNMNFHRYAVTEEQDDGIKNQECREAIKYYACRCARRIRFVKNDPNRVTLVCDGNKEGDKANRSTKGEKAKRSAKGDKSKRHSKSDKSQRHGKGEEGQEGEDESEDKLEDCPWLLYATHVGKGPTVRVKTYHPIHTCGRSQRTRFVTSQWLAKRFDEDLRINPNMSVAEFMTLVRKHYNIDVTRDQCYKAKNLAKERIQGSIEEQYSRLWDYCEELKGQNPGSTVLVKTSLMGDDLVFERLYVTSRD</sequence>
<dbReference type="PANTHER" id="PTHR31973:SF199">
    <property type="entry name" value="SWIM-TYPE DOMAIN-CONTAINING PROTEIN"/>
    <property type="match status" value="1"/>
</dbReference>
<proteinExistence type="predicted"/>
<feature type="domain" description="PB1-like" evidence="2">
    <location>
        <begin position="16"/>
        <end position="94"/>
    </location>
</feature>
<keyword evidence="4" id="KW-1185">Reference proteome</keyword>
<organism evidence="3 4">
    <name type="scientific">Prunus dulcis</name>
    <name type="common">Almond</name>
    <name type="synonym">Amygdalus dulcis</name>
    <dbReference type="NCBI Taxonomy" id="3755"/>
    <lineage>
        <taxon>Eukaryota</taxon>
        <taxon>Viridiplantae</taxon>
        <taxon>Streptophyta</taxon>
        <taxon>Embryophyta</taxon>
        <taxon>Tracheophyta</taxon>
        <taxon>Spermatophyta</taxon>
        <taxon>Magnoliopsida</taxon>
        <taxon>eudicotyledons</taxon>
        <taxon>Gunneridae</taxon>
        <taxon>Pentapetalae</taxon>
        <taxon>rosids</taxon>
        <taxon>fabids</taxon>
        <taxon>Rosales</taxon>
        <taxon>Rosaceae</taxon>
        <taxon>Amygdaloideae</taxon>
        <taxon>Amygdaleae</taxon>
        <taxon>Prunus</taxon>
    </lineage>
</organism>
<name>A0AAD4YZP0_PRUDU</name>
<dbReference type="PANTHER" id="PTHR31973">
    <property type="entry name" value="POLYPROTEIN, PUTATIVE-RELATED"/>
    <property type="match status" value="1"/>
</dbReference>
<feature type="region of interest" description="Disordered" evidence="1">
    <location>
        <begin position="193"/>
        <end position="248"/>
    </location>
</feature>
<dbReference type="Pfam" id="PF26130">
    <property type="entry name" value="PB1-like"/>
    <property type="match status" value="1"/>
</dbReference>
<evidence type="ECO:0000256" key="1">
    <source>
        <dbReference type="SAM" id="MobiDB-lite"/>
    </source>
</evidence>
<evidence type="ECO:0000313" key="4">
    <source>
        <dbReference type="Proteomes" id="UP001054821"/>
    </source>
</evidence>
<feature type="compositionally biased region" description="Basic and acidic residues" evidence="1">
    <location>
        <begin position="227"/>
        <end position="238"/>
    </location>
</feature>
<comment type="caution">
    <text evidence="3">The sequence shown here is derived from an EMBL/GenBank/DDBJ whole genome shotgun (WGS) entry which is preliminary data.</text>
</comment>
<dbReference type="Proteomes" id="UP001054821">
    <property type="component" value="Chromosome 5"/>
</dbReference>
<dbReference type="InterPro" id="IPR058594">
    <property type="entry name" value="PB1-like_dom_pln"/>
</dbReference>
<evidence type="ECO:0000313" key="3">
    <source>
        <dbReference type="EMBL" id="KAI5327411.1"/>
    </source>
</evidence>
<protein>
    <recommendedName>
        <fullName evidence="2">PB1-like domain-containing protein</fullName>
    </recommendedName>
</protein>
<dbReference type="AlphaFoldDB" id="A0AAD4YZP0"/>
<accession>A0AAD4YZP0</accession>
<feature type="compositionally biased region" description="Basic and acidic residues" evidence="1">
    <location>
        <begin position="196"/>
        <end position="219"/>
    </location>
</feature>
<gene>
    <name evidence="3" type="ORF">L3X38_026807</name>
</gene>
<reference evidence="3 4" key="1">
    <citation type="journal article" date="2022" name="G3 (Bethesda)">
        <title>Whole-genome sequence and methylome profiling of the almond [Prunus dulcis (Mill.) D.A. Webb] cultivar 'Nonpareil'.</title>
        <authorList>
            <person name="D'Amico-Willman K.M."/>
            <person name="Ouma W.Z."/>
            <person name="Meulia T."/>
            <person name="Sideli G.M."/>
            <person name="Gradziel T.M."/>
            <person name="Fresnedo-Ramirez J."/>
        </authorList>
    </citation>
    <scope>NUCLEOTIDE SEQUENCE [LARGE SCALE GENOMIC DNA]</scope>
    <source>
        <strain evidence="3">Clone GOH B32 T37-40</strain>
    </source>
</reference>
<feature type="compositionally biased region" description="Acidic residues" evidence="1">
    <location>
        <begin position="239"/>
        <end position="248"/>
    </location>
</feature>
<dbReference type="EMBL" id="JAJFAZ020000005">
    <property type="protein sequence ID" value="KAI5327411.1"/>
    <property type="molecule type" value="Genomic_DNA"/>
</dbReference>
<evidence type="ECO:0000259" key="2">
    <source>
        <dbReference type="Pfam" id="PF26130"/>
    </source>
</evidence>